<dbReference type="SUPFAM" id="SSF159270">
    <property type="entry name" value="YmcC-like"/>
    <property type="match status" value="1"/>
</dbReference>
<evidence type="ECO:0000313" key="1">
    <source>
        <dbReference type="EMBL" id="KAF0676968.1"/>
    </source>
</evidence>
<dbReference type="Proteomes" id="UP000698242">
    <property type="component" value="Unassembled WGS sequence"/>
</dbReference>
<dbReference type="Gene3D" id="2.40.360.10">
    <property type="entry name" value="YmcC-like"/>
    <property type="match status" value="1"/>
</dbReference>
<comment type="caution">
    <text evidence="1">The sequence shown here is derived from an EMBL/GenBank/DDBJ whole genome shotgun (WGS) entry which is preliminary data.</text>
</comment>
<sequence>MIKRALGALGLAVLAGCSNSTSSSYELLGPVLATVTGAFGGAAPAAGGFEATDEQMRAFPDPLMVVETEATGRRTGFLLQGTNRDTQTWASQDGVTLSFRQGQLVSSRGLGNDLMSVDSPDIRPGRGTVSRVRYRLGGDERVVRRRFDCTLSQSGGETLSIAGLPRSLRRVTESCVPSGAAAADGQAFENRYWITQGGAVIRSRQFLTRELGYLTITRING</sequence>
<proteinExistence type="predicted"/>
<organism evidence="1 2">
    <name type="scientific">Profundibacterium mesophilum KAUST100406-0324</name>
    <dbReference type="NCBI Taxonomy" id="1037889"/>
    <lineage>
        <taxon>Bacteria</taxon>
        <taxon>Pseudomonadati</taxon>
        <taxon>Pseudomonadota</taxon>
        <taxon>Alphaproteobacteria</taxon>
        <taxon>Rhodobacterales</taxon>
        <taxon>Roseobacteraceae</taxon>
        <taxon>Profundibacterium</taxon>
    </lineage>
</organism>
<dbReference type="InterPro" id="IPR021308">
    <property type="entry name" value="GfcB"/>
</dbReference>
<evidence type="ECO:0000313" key="2">
    <source>
        <dbReference type="Proteomes" id="UP000698242"/>
    </source>
</evidence>
<dbReference type="RefSeq" id="WP_159964183.1">
    <property type="nucleotide sequence ID" value="NZ_APKE01000010.1"/>
</dbReference>
<accession>A0A921NWI7</accession>
<dbReference type="EMBL" id="APKE01000010">
    <property type="protein sequence ID" value="KAF0676968.1"/>
    <property type="molecule type" value="Genomic_DNA"/>
</dbReference>
<protein>
    <recommendedName>
        <fullName evidence="3">YjbF family lipoprotein</fullName>
    </recommendedName>
</protein>
<name>A0A921NWI7_9RHOB</name>
<dbReference type="Pfam" id="PF11102">
    <property type="entry name" value="YjbF"/>
    <property type="match status" value="1"/>
</dbReference>
<gene>
    <name evidence="1" type="ORF">PMES_00765</name>
</gene>
<dbReference type="OrthoDB" id="6237231at2"/>
<dbReference type="InterPro" id="IPR023373">
    <property type="entry name" value="YmcC_sf"/>
</dbReference>
<dbReference type="PROSITE" id="PS51257">
    <property type="entry name" value="PROKAR_LIPOPROTEIN"/>
    <property type="match status" value="1"/>
</dbReference>
<reference evidence="1" key="1">
    <citation type="submission" date="2013-03" db="EMBL/GenBank/DDBJ databases">
        <title>Genome Sequence of the Profundibacterium mesophilum strain KAUST100406-0324T from Red Sea, a novel genus in the family Rhodobacteraceae.</title>
        <authorList>
            <person name="Essack M."/>
            <person name="Alam I."/>
            <person name="Lafi F."/>
            <person name="Alawi W."/>
            <person name="Kamanu F."/>
            <person name="Al-Suwailem A."/>
            <person name="Lee O.O."/>
            <person name="Xu Y."/>
            <person name="Bajic V."/>
            <person name="Qian P.-Y."/>
            <person name="Archer J."/>
        </authorList>
    </citation>
    <scope>NUCLEOTIDE SEQUENCE</scope>
    <source>
        <strain evidence="1">KAUST100406-0324</strain>
    </source>
</reference>
<evidence type="ECO:0008006" key="3">
    <source>
        <dbReference type="Google" id="ProtNLM"/>
    </source>
</evidence>
<keyword evidence="2" id="KW-1185">Reference proteome</keyword>
<dbReference type="AlphaFoldDB" id="A0A921NWI7"/>